<feature type="binding site" evidence="7">
    <location>
        <position position="38"/>
    </location>
    <ligand>
        <name>UDP-N-acetyl-alpha-D-muramoyl-L-alanyl-D-glutamate</name>
        <dbReference type="ChEBI" id="CHEBI:83900"/>
    </ligand>
</feature>
<evidence type="ECO:0000256" key="3">
    <source>
        <dbReference type="ARBA" id="ARBA00022618"/>
    </source>
</evidence>
<evidence type="ECO:0000259" key="9">
    <source>
        <dbReference type="Pfam" id="PF02875"/>
    </source>
</evidence>
<reference evidence="11 12" key="1">
    <citation type="submission" date="2017-02" db="EMBL/GenBank/DDBJ databases">
        <title>Comparative genomic analysis of Brazilian Leptospira kirschneri strains of different serogroups.</title>
        <authorList>
            <person name="Moreno L.Z."/>
            <person name="Miraglia F."/>
            <person name="Kremer F.S."/>
            <person name="Eslabao M.R."/>
            <person name="Lilenbaum W."/>
            <person name="Dellagostin O.A."/>
            <person name="Moreno A.M."/>
        </authorList>
    </citation>
    <scope>NUCLEOTIDE SEQUENCE [LARGE SCALE GENOMIC DNA]</scope>
    <source>
        <strain evidence="11 12">M110/06</strain>
    </source>
</reference>
<comment type="function">
    <text evidence="7">Catalyzes the addition of meso-diaminopimelic acid to the nucleotide precursor UDP-N-acetylmuramoyl-L-alanyl-D-glutamate (UMAG) in the biosynthesis of bacterial cell-wall peptidoglycan.</text>
</comment>
<evidence type="ECO:0000256" key="2">
    <source>
        <dbReference type="ARBA" id="ARBA00022598"/>
    </source>
</evidence>
<dbReference type="GO" id="GO:0008765">
    <property type="term" value="F:UDP-N-acetylmuramoylalanyl-D-glutamate-2,6-diaminopimelate ligase activity"/>
    <property type="evidence" value="ECO:0007669"/>
    <property type="project" value="UniProtKB-UniRule"/>
</dbReference>
<feature type="binding site" evidence="7">
    <location>
        <position position="201"/>
    </location>
    <ligand>
        <name>UDP-N-acetyl-alpha-D-muramoyl-L-alanyl-D-glutamate</name>
        <dbReference type="ChEBI" id="CHEBI:83900"/>
    </ligand>
</feature>
<comment type="similarity">
    <text evidence="1 7">Belongs to the MurCDEF family. MurE subfamily.</text>
</comment>
<gene>
    <name evidence="7" type="primary">murE</name>
    <name evidence="11" type="ORF">B1J93_14055</name>
</gene>
<evidence type="ECO:0000256" key="5">
    <source>
        <dbReference type="ARBA" id="ARBA00022840"/>
    </source>
</evidence>
<keyword evidence="7" id="KW-0963">Cytoplasm</keyword>
<feature type="binding site" evidence="7">
    <location>
        <begin position="124"/>
        <end position="130"/>
    </location>
    <ligand>
        <name>ATP</name>
        <dbReference type="ChEBI" id="CHEBI:30616"/>
    </ligand>
</feature>
<evidence type="ECO:0000256" key="8">
    <source>
        <dbReference type="RuleBase" id="RU004135"/>
    </source>
</evidence>
<dbReference type="InterPro" id="IPR005761">
    <property type="entry name" value="UDP-N-AcMur-Glu-dNH2Pim_ligase"/>
</dbReference>
<dbReference type="HAMAP" id="MF_00208">
    <property type="entry name" value="MurE"/>
    <property type="match status" value="1"/>
</dbReference>
<dbReference type="NCBIfam" id="TIGR01085">
    <property type="entry name" value="murE"/>
    <property type="match status" value="1"/>
</dbReference>
<dbReference type="RefSeq" id="WP_025178552.1">
    <property type="nucleotide sequence ID" value="NZ_MVIT01000072.1"/>
</dbReference>
<proteinExistence type="inferred from homology"/>
<keyword evidence="3 7" id="KW-0132">Cell division</keyword>
<dbReference type="GO" id="GO:0005524">
    <property type="term" value="F:ATP binding"/>
    <property type="evidence" value="ECO:0007669"/>
    <property type="project" value="UniProtKB-UniRule"/>
</dbReference>
<feature type="short sequence motif" description="Meso-diaminopimelate recognition motif" evidence="7">
    <location>
        <begin position="425"/>
        <end position="428"/>
    </location>
</feature>
<dbReference type="InterPro" id="IPR036615">
    <property type="entry name" value="Mur_ligase_C_dom_sf"/>
</dbReference>
<evidence type="ECO:0000313" key="11">
    <source>
        <dbReference type="EMBL" id="OOV41096.1"/>
    </source>
</evidence>
<feature type="domain" description="Mur ligase central" evidence="10">
    <location>
        <begin position="122"/>
        <end position="327"/>
    </location>
</feature>
<dbReference type="PANTHER" id="PTHR23135:SF4">
    <property type="entry name" value="UDP-N-ACETYLMURAMOYL-L-ALANYL-D-GLUTAMATE--2,6-DIAMINOPIMELATE LIGASE MURE HOMOLOG, CHLOROPLASTIC"/>
    <property type="match status" value="1"/>
</dbReference>
<dbReference type="Pfam" id="PF02875">
    <property type="entry name" value="Mur_ligase_C"/>
    <property type="match status" value="1"/>
</dbReference>
<keyword evidence="6 7" id="KW-0131">Cell cycle</keyword>
<dbReference type="AlphaFoldDB" id="A0A1T1DJQ3"/>
<feature type="binding site" evidence="7">
    <location>
        <begin position="425"/>
        <end position="428"/>
    </location>
    <ligand>
        <name>meso-2,6-diaminopimelate</name>
        <dbReference type="ChEBI" id="CHEBI:57791"/>
    </ligand>
</feature>
<dbReference type="InterPro" id="IPR013221">
    <property type="entry name" value="Mur_ligase_cen"/>
</dbReference>
<feature type="binding site" evidence="7">
    <location>
        <position position="193"/>
    </location>
    <ligand>
        <name>UDP-N-acetyl-alpha-D-muramoyl-L-alanyl-D-glutamate</name>
        <dbReference type="ChEBI" id="CHEBI:83900"/>
    </ligand>
</feature>
<comment type="pathway">
    <text evidence="7 8">Cell wall biogenesis; peptidoglycan biosynthesis.</text>
</comment>
<dbReference type="GO" id="GO:0008360">
    <property type="term" value="P:regulation of cell shape"/>
    <property type="evidence" value="ECO:0007669"/>
    <property type="project" value="UniProtKB-KW"/>
</dbReference>
<dbReference type="EMBL" id="MVIT01000072">
    <property type="protein sequence ID" value="OOV41096.1"/>
    <property type="molecule type" value="Genomic_DNA"/>
</dbReference>
<dbReference type="GO" id="GO:0071555">
    <property type="term" value="P:cell wall organization"/>
    <property type="evidence" value="ECO:0007669"/>
    <property type="project" value="UniProtKB-KW"/>
</dbReference>
<comment type="catalytic activity">
    <reaction evidence="7">
        <text>UDP-N-acetyl-alpha-D-muramoyl-L-alanyl-D-glutamate + meso-2,6-diaminopimelate + ATP = UDP-N-acetyl-alpha-D-muramoyl-L-alanyl-gamma-D-glutamyl-meso-2,6-diaminopimelate + ADP + phosphate + H(+)</text>
        <dbReference type="Rhea" id="RHEA:23676"/>
        <dbReference type="ChEBI" id="CHEBI:15378"/>
        <dbReference type="ChEBI" id="CHEBI:30616"/>
        <dbReference type="ChEBI" id="CHEBI:43474"/>
        <dbReference type="ChEBI" id="CHEBI:57791"/>
        <dbReference type="ChEBI" id="CHEBI:83900"/>
        <dbReference type="ChEBI" id="CHEBI:83905"/>
        <dbReference type="ChEBI" id="CHEBI:456216"/>
        <dbReference type="EC" id="6.3.2.13"/>
    </reaction>
</comment>
<dbReference type="GO" id="GO:0051301">
    <property type="term" value="P:cell division"/>
    <property type="evidence" value="ECO:0007669"/>
    <property type="project" value="UniProtKB-KW"/>
</dbReference>
<evidence type="ECO:0000256" key="4">
    <source>
        <dbReference type="ARBA" id="ARBA00022741"/>
    </source>
</evidence>
<dbReference type="InterPro" id="IPR004101">
    <property type="entry name" value="Mur_ligase_C"/>
</dbReference>
<organism evidence="11 12">
    <name type="scientific">Leptospira kirschneri serovar Pomona</name>
    <dbReference type="NCBI Taxonomy" id="561005"/>
    <lineage>
        <taxon>Bacteria</taxon>
        <taxon>Pseudomonadati</taxon>
        <taxon>Spirochaetota</taxon>
        <taxon>Spirochaetia</taxon>
        <taxon>Leptospirales</taxon>
        <taxon>Leptospiraceae</taxon>
        <taxon>Leptospira</taxon>
    </lineage>
</organism>
<dbReference type="Gene3D" id="3.40.1190.10">
    <property type="entry name" value="Mur-like, catalytic domain"/>
    <property type="match status" value="1"/>
</dbReference>
<dbReference type="Gene3D" id="3.90.190.20">
    <property type="entry name" value="Mur ligase, C-terminal domain"/>
    <property type="match status" value="1"/>
</dbReference>
<dbReference type="Proteomes" id="UP000191008">
    <property type="component" value="Unassembled WGS sequence"/>
</dbReference>
<protein>
    <recommendedName>
        <fullName evidence="7">UDP-N-acetylmuramoyl-L-alanyl-D-glutamate--2,6-diaminopimelate ligase</fullName>
        <ecNumber evidence="7">6.3.2.13</ecNumber>
    </recommendedName>
    <alternativeName>
        <fullName evidence="7">Meso-A2pm-adding enzyme</fullName>
    </alternativeName>
    <alternativeName>
        <fullName evidence="7">Meso-diaminopimelate-adding enzyme</fullName>
    </alternativeName>
    <alternativeName>
        <fullName evidence="7">UDP-MurNAc-L-Ala-D-Glu:meso-diaminopimelate ligase</fullName>
    </alternativeName>
    <alternativeName>
        <fullName evidence="7">UDP-MurNAc-tripeptide synthetase</fullName>
    </alternativeName>
    <alternativeName>
        <fullName evidence="7">UDP-N-acetylmuramyl-tripeptide synthetase</fullName>
    </alternativeName>
</protein>
<feature type="binding site" evidence="7">
    <location>
        <position position="481"/>
    </location>
    <ligand>
        <name>meso-2,6-diaminopimelate</name>
        <dbReference type="ChEBI" id="CHEBI:57791"/>
    </ligand>
</feature>
<name>A0A1T1DJQ3_9LEPT</name>
<dbReference type="InterPro" id="IPR036565">
    <property type="entry name" value="Mur-like_cat_sf"/>
</dbReference>
<dbReference type="Pfam" id="PF08245">
    <property type="entry name" value="Mur_ligase_M"/>
    <property type="match status" value="1"/>
</dbReference>
<accession>A0A1T1DJQ3</accession>
<evidence type="ECO:0000256" key="1">
    <source>
        <dbReference type="ARBA" id="ARBA00005898"/>
    </source>
</evidence>
<keyword evidence="7" id="KW-0460">Magnesium</keyword>
<dbReference type="GO" id="GO:0005737">
    <property type="term" value="C:cytoplasm"/>
    <property type="evidence" value="ECO:0007669"/>
    <property type="project" value="UniProtKB-SubCell"/>
</dbReference>
<feature type="binding site" evidence="7">
    <location>
        <position position="401"/>
    </location>
    <ligand>
        <name>meso-2,6-diaminopimelate</name>
        <dbReference type="ChEBI" id="CHEBI:57791"/>
    </ligand>
</feature>
<keyword evidence="7 8" id="KW-0133">Cell shape</keyword>
<sequence length="506" mass="56461">MKMKLTSLLLKFPELKLRSYPSEKNPNSIEIEYIQSDSRKTNENDIFCVADSIGSKKKEFISNTKASLILLRTDSNVVNDSLEVMNSSKVFLECETDPEQLQGEIASFLLGNPSKDLEIVAVTGTNGKTSLTNILFSLAKDQGINCGLIGTIGVKFGDRVIDTGYTTPDASSLNLILKQMKEEGITTVFMEASSHGLKLGRMNGISIRAGVFTNLTQDHLDFHSDMEDYFESKFRLFEILDFSKSAFAVLDYSAPNGSKLYHKILNRFPDLPINVLDGIDKKWKVNDISLNLQGTYYTLNLPENRKQKISTNLLGSFNVRNTALAFLTGVGIGLDLEKMSNSLKKIPQIPGRFQIVYSRDRSRMAVVDYAHTPDALENIIRSVRDSQPKRLITLFGCGGDRDRTKRPKMARIAEELSDQVILTSDNPRTEKPETILDEIQTGFSSDFVPLLREVDRAKAIAEGISCLPEGGCLLVAGKGHEEYQIIGKEKRHFSDVEEVQKAFGLF</sequence>
<evidence type="ECO:0000259" key="10">
    <source>
        <dbReference type="Pfam" id="PF08245"/>
    </source>
</evidence>
<feature type="modified residue" description="N6-carboxylysine" evidence="7">
    <location>
        <position position="233"/>
    </location>
</feature>
<keyword evidence="5 7" id="KW-0067">ATP-binding</keyword>
<keyword evidence="4 7" id="KW-0547">Nucleotide-binding</keyword>
<keyword evidence="2 7" id="KW-0436">Ligase</keyword>
<feature type="binding site" evidence="7">
    <location>
        <position position="477"/>
    </location>
    <ligand>
        <name>meso-2,6-diaminopimelate</name>
        <dbReference type="ChEBI" id="CHEBI:57791"/>
    </ligand>
</feature>
<evidence type="ECO:0000256" key="6">
    <source>
        <dbReference type="ARBA" id="ARBA00023306"/>
    </source>
</evidence>
<comment type="subcellular location">
    <subcellularLocation>
        <location evidence="7 8">Cytoplasm</location>
    </subcellularLocation>
</comment>
<dbReference type="GeneID" id="34316157"/>
<dbReference type="UniPathway" id="UPA00219"/>
<dbReference type="EC" id="6.3.2.13" evidence="7"/>
<comment type="PTM">
    <text evidence="7">Carboxylation is probably crucial for Mg(2+) binding and, consequently, for the gamma-phosphate positioning of ATP.</text>
</comment>
<feature type="domain" description="Mur ligase C-terminal" evidence="9">
    <location>
        <begin position="351"/>
        <end position="479"/>
    </location>
</feature>
<comment type="cofactor">
    <cofactor evidence="7">
        <name>Mg(2+)</name>
        <dbReference type="ChEBI" id="CHEBI:18420"/>
    </cofactor>
</comment>
<dbReference type="GO" id="GO:0009252">
    <property type="term" value="P:peptidoglycan biosynthetic process"/>
    <property type="evidence" value="ECO:0007669"/>
    <property type="project" value="UniProtKB-UniRule"/>
</dbReference>
<keyword evidence="7 8" id="KW-0961">Cell wall biogenesis/degradation</keyword>
<feature type="binding site" evidence="7">
    <location>
        <begin position="166"/>
        <end position="167"/>
    </location>
    <ligand>
        <name>UDP-N-acetyl-alpha-D-muramoyl-L-alanyl-D-glutamate</name>
        <dbReference type="ChEBI" id="CHEBI:83900"/>
    </ligand>
</feature>
<evidence type="ECO:0000256" key="7">
    <source>
        <dbReference type="HAMAP-Rule" id="MF_00208"/>
    </source>
</evidence>
<keyword evidence="7 8" id="KW-0573">Peptidoglycan synthesis</keyword>
<dbReference type="GO" id="GO:0000287">
    <property type="term" value="F:magnesium ion binding"/>
    <property type="evidence" value="ECO:0007669"/>
    <property type="project" value="UniProtKB-UniRule"/>
</dbReference>
<dbReference type="SUPFAM" id="SSF53623">
    <property type="entry name" value="MurD-like peptide ligases, catalytic domain"/>
    <property type="match status" value="1"/>
</dbReference>
<evidence type="ECO:0000313" key="12">
    <source>
        <dbReference type="Proteomes" id="UP000191008"/>
    </source>
</evidence>
<dbReference type="SUPFAM" id="SSF53244">
    <property type="entry name" value="MurD-like peptide ligases, peptide-binding domain"/>
    <property type="match status" value="1"/>
</dbReference>
<dbReference type="NCBIfam" id="NF001126">
    <property type="entry name" value="PRK00139.1-4"/>
    <property type="match status" value="1"/>
</dbReference>
<comment type="caution">
    <text evidence="7">Lacks conserved residue(s) required for the propagation of feature annotation.</text>
</comment>
<dbReference type="PANTHER" id="PTHR23135">
    <property type="entry name" value="MUR LIGASE FAMILY MEMBER"/>
    <property type="match status" value="1"/>
</dbReference>
<comment type="caution">
    <text evidence="11">The sequence shown here is derived from an EMBL/GenBank/DDBJ whole genome shotgun (WGS) entry which is preliminary data.</text>
</comment>